<dbReference type="GO" id="GO:0046872">
    <property type="term" value="F:metal ion binding"/>
    <property type="evidence" value="ECO:0007669"/>
    <property type="project" value="UniProtKB-KW"/>
</dbReference>
<evidence type="ECO:0000256" key="4">
    <source>
        <dbReference type="ARBA" id="ARBA00023004"/>
    </source>
</evidence>
<evidence type="ECO:0000256" key="5">
    <source>
        <dbReference type="ARBA" id="ARBA00023014"/>
    </source>
</evidence>
<comment type="caution">
    <text evidence="7">The sequence shown here is derived from an EMBL/GenBank/DDBJ whole genome shotgun (WGS) entry which is preliminary data.</text>
</comment>
<dbReference type="GO" id="GO:0031419">
    <property type="term" value="F:cobalamin binding"/>
    <property type="evidence" value="ECO:0007669"/>
    <property type="project" value="InterPro"/>
</dbReference>
<protein>
    <recommendedName>
        <fullName evidence="6">B12-binding domain-containing protein</fullName>
    </recommendedName>
</protein>
<dbReference type="Gene3D" id="3.80.30.20">
    <property type="entry name" value="tm_1862 like domain"/>
    <property type="match status" value="1"/>
</dbReference>
<dbReference type="InterPro" id="IPR006158">
    <property type="entry name" value="Cobalamin-bd"/>
</dbReference>
<gene>
    <name evidence="7" type="ORF">LCGC14_2948320</name>
</gene>
<dbReference type="AlphaFoldDB" id="A0A0F8ZNQ4"/>
<dbReference type="CDD" id="cd02068">
    <property type="entry name" value="radical_SAM_B12_BD"/>
    <property type="match status" value="1"/>
</dbReference>
<organism evidence="7">
    <name type="scientific">marine sediment metagenome</name>
    <dbReference type="NCBI Taxonomy" id="412755"/>
    <lineage>
        <taxon>unclassified sequences</taxon>
        <taxon>metagenomes</taxon>
        <taxon>ecological metagenomes</taxon>
    </lineage>
</organism>
<keyword evidence="3" id="KW-0479">Metal-binding</keyword>
<dbReference type="SFLD" id="SFLDG01082">
    <property type="entry name" value="B12-binding_domain_containing"/>
    <property type="match status" value="1"/>
</dbReference>
<evidence type="ECO:0000256" key="2">
    <source>
        <dbReference type="ARBA" id="ARBA00022691"/>
    </source>
</evidence>
<feature type="non-terminal residue" evidence="7">
    <location>
        <position position="285"/>
    </location>
</feature>
<dbReference type="PANTHER" id="PTHR43409:SF7">
    <property type="entry name" value="BLL1977 PROTEIN"/>
    <property type="match status" value="1"/>
</dbReference>
<dbReference type="GO" id="GO:0051536">
    <property type="term" value="F:iron-sulfur cluster binding"/>
    <property type="evidence" value="ECO:0007669"/>
    <property type="project" value="UniProtKB-KW"/>
</dbReference>
<dbReference type="GO" id="GO:0003824">
    <property type="term" value="F:catalytic activity"/>
    <property type="evidence" value="ECO:0007669"/>
    <property type="project" value="InterPro"/>
</dbReference>
<evidence type="ECO:0000313" key="7">
    <source>
        <dbReference type="EMBL" id="KKK68014.1"/>
    </source>
</evidence>
<dbReference type="InterPro" id="IPR007197">
    <property type="entry name" value="rSAM"/>
</dbReference>
<reference evidence="7" key="1">
    <citation type="journal article" date="2015" name="Nature">
        <title>Complex archaea that bridge the gap between prokaryotes and eukaryotes.</title>
        <authorList>
            <person name="Spang A."/>
            <person name="Saw J.H."/>
            <person name="Jorgensen S.L."/>
            <person name="Zaremba-Niedzwiedzka K."/>
            <person name="Martijn J."/>
            <person name="Lind A.E."/>
            <person name="van Eijk R."/>
            <person name="Schleper C."/>
            <person name="Guy L."/>
            <person name="Ettema T.J."/>
        </authorList>
    </citation>
    <scope>NUCLEOTIDE SEQUENCE</scope>
</reference>
<accession>A0A0F8ZNQ4</accession>
<evidence type="ECO:0000256" key="3">
    <source>
        <dbReference type="ARBA" id="ARBA00022723"/>
    </source>
</evidence>
<dbReference type="InterPro" id="IPR058240">
    <property type="entry name" value="rSAM_sf"/>
</dbReference>
<feature type="domain" description="B12-binding" evidence="6">
    <location>
        <begin position="14"/>
        <end position="150"/>
    </location>
</feature>
<comment type="cofactor">
    <cofactor evidence="1">
        <name>[4Fe-4S] cluster</name>
        <dbReference type="ChEBI" id="CHEBI:49883"/>
    </cofactor>
</comment>
<dbReference type="PANTHER" id="PTHR43409">
    <property type="entry name" value="ANAEROBIC MAGNESIUM-PROTOPORPHYRIN IX MONOMETHYL ESTER CYCLASE-RELATED"/>
    <property type="match status" value="1"/>
</dbReference>
<dbReference type="Pfam" id="PF02310">
    <property type="entry name" value="B12-binding"/>
    <property type="match status" value="1"/>
</dbReference>
<dbReference type="SUPFAM" id="SSF102114">
    <property type="entry name" value="Radical SAM enzymes"/>
    <property type="match status" value="1"/>
</dbReference>
<evidence type="ECO:0000256" key="1">
    <source>
        <dbReference type="ARBA" id="ARBA00001966"/>
    </source>
</evidence>
<dbReference type="InterPro" id="IPR051198">
    <property type="entry name" value="BchE-like"/>
</dbReference>
<proteinExistence type="predicted"/>
<dbReference type="PROSITE" id="PS51332">
    <property type="entry name" value="B12_BINDING"/>
    <property type="match status" value="1"/>
</dbReference>
<dbReference type="EMBL" id="LAZR01059330">
    <property type="protein sequence ID" value="KKK68014.1"/>
    <property type="molecule type" value="Genomic_DNA"/>
</dbReference>
<dbReference type="SFLD" id="SFLDS00029">
    <property type="entry name" value="Radical_SAM"/>
    <property type="match status" value="1"/>
</dbReference>
<sequence length="285" mass="31661">MLEIVLINPGASQAIYQGLSDEFTAVEPPTWTRMIAGYLHNNDYSVAIIDQEAEALSVKEVVRRIRTLDPVLAAIVVVGHQPSASTQQMAGASELAKEGLGVPTIMVGHHPSALPERTLVEESIDYVCDGEGPLTLAALLDDVPLNEIPGLVWRGDSGDIWKNPRAPLLPVDELVGNVWDLLPMERYRAHNWQCLNGTDRSPYASIYTSLGCPFKCSFCMINIFQHTNRYRMRSPKSVIAEIEMLYTDYGVRTFKIADEMFVLNDRHVQDICEGLAAKSFADELN</sequence>
<keyword evidence="5" id="KW-0411">Iron-sulfur</keyword>
<dbReference type="Gene3D" id="3.40.50.280">
    <property type="entry name" value="Cobalamin-binding domain"/>
    <property type="match status" value="1"/>
</dbReference>
<keyword evidence="4" id="KW-0408">Iron</keyword>
<evidence type="ECO:0000259" key="6">
    <source>
        <dbReference type="PROSITE" id="PS51332"/>
    </source>
</evidence>
<keyword evidence="2" id="KW-0949">S-adenosyl-L-methionine</keyword>
<dbReference type="InterPro" id="IPR023404">
    <property type="entry name" value="rSAM_horseshoe"/>
</dbReference>
<name>A0A0F8ZNQ4_9ZZZZ</name>